<dbReference type="PANTHER" id="PTHR24567">
    <property type="entry name" value="CRP FAMILY TRANSCRIPTIONAL REGULATORY PROTEIN"/>
    <property type="match status" value="1"/>
</dbReference>
<dbReference type="RefSeq" id="WP_273948717.1">
    <property type="nucleotide sequence ID" value="NZ_JAQSIP010000001.1"/>
</dbReference>
<dbReference type="InterPro" id="IPR014710">
    <property type="entry name" value="RmlC-like_jellyroll"/>
</dbReference>
<proteinExistence type="predicted"/>
<gene>
    <name evidence="7" type="ORF">PSQ40_03135</name>
</gene>
<evidence type="ECO:0000256" key="1">
    <source>
        <dbReference type="ARBA" id="ARBA00023015"/>
    </source>
</evidence>
<evidence type="ECO:0000313" key="8">
    <source>
        <dbReference type="Proteomes" id="UP001528673"/>
    </source>
</evidence>
<feature type="region of interest" description="Disordered" evidence="4">
    <location>
        <begin position="228"/>
        <end position="247"/>
    </location>
</feature>
<dbReference type="SMART" id="SM00100">
    <property type="entry name" value="cNMP"/>
    <property type="match status" value="1"/>
</dbReference>
<dbReference type="CDD" id="cd00092">
    <property type="entry name" value="HTH_CRP"/>
    <property type="match status" value="1"/>
</dbReference>
<dbReference type="SUPFAM" id="SSF46785">
    <property type="entry name" value="Winged helix' DNA-binding domain"/>
    <property type="match status" value="1"/>
</dbReference>
<dbReference type="SUPFAM" id="SSF51206">
    <property type="entry name" value="cAMP-binding domain-like"/>
    <property type="match status" value="1"/>
</dbReference>
<dbReference type="Gene3D" id="2.60.120.10">
    <property type="entry name" value="Jelly Rolls"/>
    <property type="match status" value="1"/>
</dbReference>
<dbReference type="Gene3D" id="1.10.10.10">
    <property type="entry name" value="Winged helix-like DNA-binding domain superfamily/Winged helix DNA-binding domain"/>
    <property type="match status" value="1"/>
</dbReference>
<sequence>MLNGIEAMARQFLAAQPWFASLPADEQARLHAEVNTFTARKGEVLLPQGQRADGWYAVLSGLVLLESESEGNRRSAFIGMPDGEWFGEGSALKNEPRRYNVVALRDTWLLCLPQAAFQRLQAQHLPFNQFLVQHLNMRLGQAMTLIETGRLRSPDQRVALYLSRQFWRSTRQLYITQDELGKLVGLSRQTVNRVLRSLAQLGIVALDHGRVRIRCDQALSRFLAGEPPMEASSAVAPPASAAQDTEA</sequence>
<keyword evidence="8" id="KW-1185">Reference proteome</keyword>
<dbReference type="Pfam" id="PF00027">
    <property type="entry name" value="cNMP_binding"/>
    <property type="match status" value="1"/>
</dbReference>
<dbReference type="PANTHER" id="PTHR24567:SF68">
    <property type="entry name" value="DNA-BINDING TRANSCRIPTIONAL DUAL REGULATOR CRP"/>
    <property type="match status" value="1"/>
</dbReference>
<name>A0ABT5MU35_9BURK</name>
<protein>
    <submittedName>
        <fullName evidence="7">Crp/Fnr family transcriptional regulator</fullName>
    </submittedName>
</protein>
<evidence type="ECO:0000259" key="6">
    <source>
        <dbReference type="PROSITE" id="PS51063"/>
    </source>
</evidence>
<organism evidence="7 8">
    <name type="scientific">Curvibacter cyanobacteriorum</name>
    <dbReference type="NCBI Taxonomy" id="3026422"/>
    <lineage>
        <taxon>Bacteria</taxon>
        <taxon>Pseudomonadati</taxon>
        <taxon>Pseudomonadota</taxon>
        <taxon>Betaproteobacteria</taxon>
        <taxon>Burkholderiales</taxon>
        <taxon>Comamonadaceae</taxon>
        <taxon>Curvibacter</taxon>
    </lineage>
</organism>
<evidence type="ECO:0000256" key="4">
    <source>
        <dbReference type="SAM" id="MobiDB-lite"/>
    </source>
</evidence>
<dbReference type="PRINTS" id="PR00034">
    <property type="entry name" value="HTHCRP"/>
</dbReference>
<dbReference type="InterPro" id="IPR018490">
    <property type="entry name" value="cNMP-bd_dom_sf"/>
</dbReference>
<keyword evidence="2" id="KW-0238">DNA-binding</keyword>
<evidence type="ECO:0000256" key="3">
    <source>
        <dbReference type="ARBA" id="ARBA00023163"/>
    </source>
</evidence>
<dbReference type="InterPro" id="IPR050397">
    <property type="entry name" value="Env_Response_Regulators"/>
</dbReference>
<dbReference type="CDD" id="cd00038">
    <property type="entry name" value="CAP_ED"/>
    <property type="match status" value="1"/>
</dbReference>
<reference evidence="7 8" key="1">
    <citation type="submission" date="2023-02" db="EMBL/GenBank/DDBJ databases">
        <title>Bacterial whole genomic sequence of Curvibacter sp. HBC61.</title>
        <authorList>
            <person name="Le V."/>
            <person name="Ko S.-R."/>
            <person name="Ahn C.-Y."/>
            <person name="Oh H.-M."/>
        </authorList>
    </citation>
    <scope>NUCLEOTIDE SEQUENCE [LARGE SCALE GENOMIC DNA]</scope>
    <source>
        <strain evidence="7 8">HBC61</strain>
    </source>
</reference>
<dbReference type="EMBL" id="JAQSIP010000001">
    <property type="protein sequence ID" value="MDD0837559.1"/>
    <property type="molecule type" value="Genomic_DNA"/>
</dbReference>
<keyword evidence="3" id="KW-0804">Transcription</keyword>
<dbReference type="InterPro" id="IPR036390">
    <property type="entry name" value="WH_DNA-bd_sf"/>
</dbReference>
<dbReference type="InterPro" id="IPR012318">
    <property type="entry name" value="HTH_CRP"/>
</dbReference>
<comment type="caution">
    <text evidence="7">The sequence shown here is derived from an EMBL/GenBank/DDBJ whole genome shotgun (WGS) entry which is preliminary data.</text>
</comment>
<dbReference type="SMART" id="SM00419">
    <property type="entry name" value="HTH_CRP"/>
    <property type="match status" value="1"/>
</dbReference>
<dbReference type="PROSITE" id="PS51063">
    <property type="entry name" value="HTH_CRP_2"/>
    <property type="match status" value="1"/>
</dbReference>
<keyword evidence="1" id="KW-0805">Transcription regulation</keyword>
<feature type="domain" description="HTH crp-type" evidence="6">
    <location>
        <begin position="152"/>
        <end position="217"/>
    </location>
</feature>
<dbReference type="InterPro" id="IPR000595">
    <property type="entry name" value="cNMP-bd_dom"/>
</dbReference>
<dbReference type="Proteomes" id="UP001528673">
    <property type="component" value="Unassembled WGS sequence"/>
</dbReference>
<evidence type="ECO:0000256" key="2">
    <source>
        <dbReference type="ARBA" id="ARBA00023125"/>
    </source>
</evidence>
<dbReference type="InterPro" id="IPR036388">
    <property type="entry name" value="WH-like_DNA-bd_sf"/>
</dbReference>
<evidence type="ECO:0000259" key="5">
    <source>
        <dbReference type="PROSITE" id="PS50042"/>
    </source>
</evidence>
<evidence type="ECO:0000313" key="7">
    <source>
        <dbReference type="EMBL" id="MDD0837559.1"/>
    </source>
</evidence>
<dbReference type="Pfam" id="PF13545">
    <property type="entry name" value="HTH_Crp_2"/>
    <property type="match status" value="1"/>
</dbReference>
<accession>A0ABT5MU35</accession>
<dbReference type="PROSITE" id="PS50042">
    <property type="entry name" value="CNMP_BINDING_3"/>
    <property type="match status" value="1"/>
</dbReference>
<feature type="domain" description="Cyclic nucleotide-binding" evidence="5">
    <location>
        <begin position="18"/>
        <end position="120"/>
    </location>
</feature>